<dbReference type="EMBL" id="DS178265">
    <property type="protein sequence ID" value="EHS63905.1"/>
    <property type="molecule type" value="Genomic_DNA"/>
</dbReference>
<evidence type="ECO:0000313" key="4">
    <source>
        <dbReference type="EMBL" id="EHS63905.1"/>
    </source>
</evidence>
<dbReference type="Pfam" id="PF18758">
    <property type="entry name" value="KDZ"/>
    <property type="match status" value="1"/>
</dbReference>
<feature type="region of interest" description="Disordered" evidence="2">
    <location>
        <begin position="924"/>
        <end position="951"/>
    </location>
</feature>
<accession>H6QPG7</accession>
<organism evidence="4 5">
    <name type="scientific">Puccinia graminis f. sp. tritici (strain CRL 75-36-700-3 / race SCCL)</name>
    <name type="common">Black stem rust fungus</name>
    <dbReference type="NCBI Taxonomy" id="418459"/>
    <lineage>
        <taxon>Eukaryota</taxon>
        <taxon>Fungi</taxon>
        <taxon>Dikarya</taxon>
        <taxon>Basidiomycota</taxon>
        <taxon>Pucciniomycotina</taxon>
        <taxon>Pucciniomycetes</taxon>
        <taxon>Pucciniales</taxon>
        <taxon>Pucciniaceae</taxon>
        <taxon>Puccinia</taxon>
    </lineage>
</organism>
<dbReference type="STRING" id="418459.H6QPG7"/>
<dbReference type="VEuPathDB" id="FungiDB:PGTG_20887"/>
<evidence type="ECO:0000259" key="3">
    <source>
        <dbReference type="Pfam" id="PF18802"/>
    </source>
</evidence>
<dbReference type="Proteomes" id="UP000008783">
    <property type="component" value="Unassembled WGS sequence"/>
</dbReference>
<dbReference type="InterPro" id="IPR041320">
    <property type="entry name" value="CxC1"/>
</dbReference>
<evidence type="ECO:0000313" key="5">
    <source>
        <dbReference type="Proteomes" id="UP000008783"/>
    </source>
</evidence>
<dbReference type="KEGG" id="pgr:PGTG_20887"/>
<feature type="compositionally biased region" description="Acidic residues" evidence="2">
    <location>
        <begin position="941"/>
        <end position="951"/>
    </location>
</feature>
<dbReference type="Pfam" id="PF18802">
    <property type="entry name" value="CxC1"/>
    <property type="match status" value="1"/>
</dbReference>
<protein>
    <recommendedName>
        <fullName evidence="3">CxC1-like cysteine cluster associated with KDZ transposases domain-containing protein</fullName>
    </recommendedName>
</protein>
<dbReference type="InterPro" id="IPR040521">
    <property type="entry name" value="KDZ"/>
</dbReference>
<dbReference type="RefSeq" id="XP_003890600.1">
    <property type="nucleotide sequence ID" value="XM_003890551.1"/>
</dbReference>
<name>H6QPG7_PUCGT</name>
<keyword evidence="1" id="KW-0175">Coiled coil</keyword>
<reference evidence="5" key="1">
    <citation type="journal article" date="2011" name="Proc. Natl. Acad. Sci. U.S.A.">
        <title>Obligate biotrophy features unraveled by the genomic analysis of rust fungi.</title>
        <authorList>
            <person name="Duplessis S."/>
            <person name="Cuomo C.A."/>
            <person name="Lin Y.-C."/>
            <person name="Aerts A."/>
            <person name="Tisserant E."/>
            <person name="Veneault-Fourrey C."/>
            <person name="Joly D.L."/>
            <person name="Hacquard S."/>
            <person name="Amselem J."/>
            <person name="Cantarel B.L."/>
            <person name="Chiu R."/>
            <person name="Coutinho P.M."/>
            <person name="Feau N."/>
            <person name="Field M."/>
            <person name="Frey P."/>
            <person name="Gelhaye E."/>
            <person name="Goldberg J."/>
            <person name="Grabherr M.G."/>
            <person name="Kodira C.D."/>
            <person name="Kohler A."/>
            <person name="Kuees U."/>
            <person name="Lindquist E.A."/>
            <person name="Lucas S.M."/>
            <person name="Mago R."/>
            <person name="Mauceli E."/>
            <person name="Morin E."/>
            <person name="Murat C."/>
            <person name="Pangilinan J.L."/>
            <person name="Park R."/>
            <person name="Pearson M."/>
            <person name="Quesneville H."/>
            <person name="Rouhier N."/>
            <person name="Sakthikumar S."/>
            <person name="Salamov A.A."/>
            <person name="Schmutz J."/>
            <person name="Selles B."/>
            <person name="Shapiro H."/>
            <person name="Tanguay P."/>
            <person name="Tuskan G.A."/>
            <person name="Henrissat B."/>
            <person name="Van de Peer Y."/>
            <person name="Rouze P."/>
            <person name="Ellis J.G."/>
            <person name="Dodds P.N."/>
            <person name="Schein J.E."/>
            <person name="Zhong S."/>
            <person name="Hamelin R.C."/>
            <person name="Grigoriev I.V."/>
            <person name="Szabo L.J."/>
            <person name="Martin F."/>
        </authorList>
    </citation>
    <scope>NUCLEOTIDE SEQUENCE [LARGE SCALE GENOMIC DNA]</scope>
    <source>
        <strain evidence="5">CRL 75-36-700-3 / race SCCL</strain>
    </source>
</reference>
<dbReference type="HOGENOM" id="CLU_011407_4_0_1"/>
<feature type="domain" description="CxC1-like cysteine cluster associated with KDZ transposases" evidence="3">
    <location>
        <begin position="139"/>
        <end position="239"/>
    </location>
</feature>
<dbReference type="InParanoid" id="H6QPG7"/>
<keyword evidence="5" id="KW-1185">Reference proteome</keyword>
<feature type="coiled-coil region" evidence="1">
    <location>
        <begin position="599"/>
        <end position="630"/>
    </location>
</feature>
<evidence type="ECO:0000256" key="2">
    <source>
        <dbReference type="SAM" id="MobiDB-lite"/>
    </source>
</evidence>
<dbReference type="PANTHER" id="PTHR33096">
    <property type="entry name" value="CXC2 DOMAIN-CONTAINING PROTEIN"/>
    <property type="match status" value="1"/>
</dbReference>
<dbReference type="PANTHER" id="PTHR33096:SF1">
    <property type="entry name" value="CXC1-LIKE CYSTEINE CLUSTER ASSOCIATED WITH KDZ TRANSPOSASES DOMAIN-CONTAINING PROTEIN"/>
    <property type="match status" value="1"/>
</dbReference>
<sequence length="951" mass="110019">MIKTRTKRQVPVSRTVRLRREVNHERDLGAYQRLRGFQSPMLGMDQALSSDMRLAEDLTNNVGLEDNPDELHQDSIEIDGDQDSDDGWVPLDIEPPDEFDLAIESNIERLRQEAVQMNWKNLLKDLHSVYMAQKVKTKNWTHDNTYTDFTACNCISGARRAIDLVDIHGQRRAKIKFCSCTSDAVRLIQMGYLPGSPIRPVTAFSLPLLILHNCLWNNCHIGAMPFTMALKQYLEPRSQRLTVQNAKHARDLRKPFSAAVDLYRELNDRTENLISSVLRLDEQTIMACRSCPACFGPAPENLQDYTRLKENKLIVCLDGNFQHRHHSKASRDYDRIHTPSLFLQRREVDEMTAKIREIELSKKPKDKKDKCTEAHKAADDKRNESSWKGCDDTGLMGCCCRHDAAIYMANIHKSGEQRCYPMALVNKLLNNVESDRHVGILYDIGCSLDKYMALRGLLDDKRTRLRFGTSVFHAYVHSWTCQLDYNPRLNEGWGLSDGEGLERMWSFLSPLVSPLRYATRNHRLAAISHRLKYHNTRGIKQLPTWLKKKFIAAVRRRVETKQVLSELLDKPNPFSRTVYKEEAALEALRSRLRKNPMRYLHSEQEVHELLDELEETADNLKKAQEELGRTEQPDPDEADEEQRLLLLLWDAKSELFVQAVQFWSEKQPLTDSRTIGRRLGTKLSQKIQQAINNRKGPINKVIKNYNRCFEAYVSKFPRQRVTDANNHPLDYDTFASMPIDHKFWNDGIYYNSKAPWAIEPDVRTGITCLLVLGRVDEELDLITQEVDRTMQWAIFMYSHLTESIKYIRARKIKLGDGVELAEDHIDTMEFGNFDRVLKLKIINKELQARLFDLGILIQEWDEPISWLCARCRPELLRSTFTRWTNLLMTVANDHNTRSQESTRKEPEVVLNNLEEDAILGVHVDDGEEVHDGEQPAGETAGDWEDVDDAHE</sequence>
<evidence type="ECO:0000256" key="1">
    <source>
        <dbReference type="SAM" id="Coils"/>
    </source>
</evidence>
<dbReference type="AlphaFoldDB" id="H6QPG7"/>
<dbReference type="GeneID" id="13543177"/>
<dbReference type="OrthoDB" id="3253684at2759"/>
<gene>
    <name evidence="4" type="ORF">PGTG_20887</name>
</gene>
<proteinExistence type="predicted"/>